<comment type="similarity">
    <text evidence="2 7">Belongs to the NKAIN family.</text>
</comment>
<dbReference type="PANTHER" id="PTHR13084:SF6">
    <property type="entry name" value="SODIUM_POTASSIUM-TRANSPORTING ATPASE SUBUNIT BETA-1-INTERACTING PROTEIN"/>
    <property type="match status" value="1"/>
</dbReference>
<gene>
    <name evidence="9" type="ORF">BV898_06920</name>
</gene>
<keyword evidence="4 7" id="KW-0812">Transmembrane</keyword>
<dbReference type="GO" id="GO:0005886">
    <property type="term" value="C:plasma membrane"/>
    <property type="evidence" value="ECO:0007669"/>
    <property type="project" value="UniProtKB-SubCell"/>
</dbReference>
<sequence length="360" mass="39666">MVHFQRIRTALLVCGVTQLIAIFERQVFDFLGFMWLCIAVNFLHVVCVILGIFGALQHRSCYVSLSVVWNLLWIGWNAFIICLHLNVGVLTKDMQILNLGTRTSSWWMTNGPGCVPTYNFSVVDPVTFKPQMLHVENCLLEYQYIEVVHSGLQALLSILAVIFGGILIWLYRGKESTFDEPTKPLPGYSLSLQPSALDSGENYSTAKFLPGNNRSSLYETGPRTMRTQVSQQTNGGTARSGKSHGGGSTRRPSTKTTGPGSGHPQGSQNGSVYRAPPMGTGVDNVRVFSRQQEQQQPLYKTAPMPRQIHGLGEAGQMPGFLAVTSRRPPSPPRHTSNLHPLFIPGSVSPYQSRAGTEISF</sequence>
<feature type="transmembrane region" description="Helical" evidence="7">
    <location>
        <begin position="152"/>
        <end position="171"/>
    </location>
</feature>
<evidence type="ECO:0000256" key="1">
    <source>
        <dbReference type="ARBA" id="ARBA00004651"/>
    </source>
</evidence>
<dbReference type="AlphaFoldDB" id="A0A1W0WV84"/>
<dbReference type="Proteomes" id="UP000192578">
    <property type="component" value="Unassembled WGS sequence"/>
</dbReference>
<evidence type="ECO:0000256" key="4">
    <source>
        <dbReference type="ARBA" id="ARBA00022692"/>
    </source>
</evidence>
<dbReference type="InterPro" id="IPR008516">
    <property type="entry name" value="Na/K-Atpase_Interacting"/>
</dbReference>
<comment type="subcellular location">
    <subcellularLocation>
        <location evidence="1 7">Cell membrane</location>
        <topology evidence="1 7">Multi-pass membrane protein</topology>
    </subcellularLocation>
</comment>
<feature type="region of interest" description="Disordered" evidence="8">
    <location>
        <begin position="202"/>
        <end position="282"/>
    </location>
</feature>
<evidence type="ECO:0000256" key="7">
    <source>
        <dbReference type="RuleBase" id="RU368041"/>
    </source>
</evidence>
<accession>A0A1W0WV84</accession>
<evidence type="ECO:0000256" key="5">
    <source>
        <dbReference type="ARBA" id="ARBA00022989"/>
    </source>
</evidence>
<keyword evidence="5 7" id="KW-1133">Transmembrane helix</keyword>
<proteinExistence type="inferred from homology"/>
<feature type="transmembrane region" description="Helical" evidence="7">
    <location>
        <begin position="33"/>
        <end position="56"/>
    </location>
</feature>
<keyword evidence="6 7" id="KW-0472">Membrane</keyword>
<evidence type="ECO:0000256" key="6">
    <source>
        <dbReference type="ARBA" id="ARBA00023136"/>
    </source>
</evidence>
<evidence type="ECO:0000313" key="9">
    <source>
        <dbReference type="EMBL" id="OQV19067.1"/>
    </source>
</evidence>
<dbReference type="Pfam" id="PF05640">
    <property type="entry name" value="NKAIN"/>
    <property type="match status" value="1"/>
</dbReference>
<dbReference type="EMBL" id="MTYJ01000043">
    <property type="protein sequence ID" value="OQV19067.1"/>
    <property type="molecule type" value="Genomic_DNA"/>
</dbReference>
<dbReference type="PANTHER" id="PTHR13084">
    <property type="entry name" value="T-CELL LYMPHOMA BREAKPOINT-ASSOCIATED TARGET 1-RELATED"/>
    <property type="match status" value="1"/>
</dbReference>
<name>A0A1W0WV84_HYPEX</name>
<evidence type="ECO:0000256" key="8">
    <source>
        <dbReference type="SAM" id="MobiDB-lite"/>
    </source>
</evidence>
<dbReference type="GO" id="GO:0002028">
    <property type="term" value="P:regulation of sodium ion transport"/>
    <property type="evidence" value="ECO:0007669"/>
    <property type="project" value="UniProtKB-UniRule"/>
</dbReference>
<protein>
    <recommendedName>
        <fullName evidence="7">Sodium/potassium-transporting ATPase subunit beta-1-interacting protein</fullName>
        <shortName evidence="7">Na(+)/K(+)-transporting ATPase subunit beta-1-interacting protein</shortName>
    </recommendedName>
</protein>
<organism evidence="9 10">
    <name type="scientific">Hypsibius exemplaris</name>
    <name type="common">Freshwater tardigrade</name>
    <dbReference type="NCBI Taxonomy" id="2072580"/>
    <lineage>
        <taxon>Eukaryota</taxon>
        <taxon>Metazoa</taxon>
        <taxon>Ecdysozoa</taxon>
        <taxon>Tardigrada</taxon>
        <taxon>Eutardigrada</taxon>
        <taxon>Parachela</taxon>
        <taxon>Hypsibioidea</taxon>
        <taxon>Hypsibiidae</taxon>
        <taxon>Hypsibius</taxon>
    </lineage>
</organism>
<evidence type="ECO:0000256" key="2">
    <source>
        <dbReference type="ARBA" id="ARBA00006364"/>
    </source>
</evidence>
<reference evidence="10" key="1">
    <citation type="submission" date="2017-01" db="EMBL/GenBank/DDBJ databases">
        <title>Comparative genomics of anhydrobiosis in the tardigrade Hypsibius dujardini.</title>
        <authorList>
            <person name="Yoshida Y."/>
            <person name="Koutsovoulos G."/>
            <person name="Laetsch D."/>
            <person name="Stevens L."/>
            <person name="Kumar S."/>
            <person name="Horikawa D."/>
            <person name="Ishino K."/>
            <person name="Komine S."/>
            <person name="Tomita M."/>
            <person name="Blaxter M."/>
            <person name="Arakawa K."/>
        </authorList>
    </citation>
    <scope>NUCLEOTIDE SEQUENCE [LARGE SCALE GENOMIC DNA]</scope>
    <source>
        <strain evidence="10">Z151</strain>
    </source>
</reference>
<comment type="caution">
    <text evidence="9">The sequence shown here is derived from an EMBL/GenBank/DDBJ whole genome shotgun (WGS) entry which is preliminary data.</text>
</comment>
<evidence type="ECO:0000256" key="3">
    <source>
        <dbReference type="ARBA" id="ARBA00022475"/>
    </source>
</evidence>
<evidence type="ECO:0000313" key="10">
    <source>
        <dbReference type="Proteomes" id="UP000192578"/>
    </source>
</evidence>
<keyword evidence="3 7" id="KW-1003">Cell membrane</keyword>
<feature type="compositionally biased region" description="Polar residues" evidence="8">
    <location>
        <begin position="225"/>
        <end position="237"/>
    </location>
</feature>
<dbReference type="OrthoDB" id="10050321at2759"/>
<keyword evidence="10" id="KW-1185">Reference proteome</keyword>
<feature type="compositionally biased region" description="Polar residues" evidence="8">
    <location>
        <begin position="250"/>
        <end position="271"/>
    </location>
</feature>
<feature type="transmembrane region" description="Helical" evidence="7">
    <location>
        <begin position="68"/>
        <end position="87"/>
    </location>
</feature>